<protein>
    <submittedName>
        <fullName evidence="4">Beta-lactamase/transpeptidase-like protein</fullName>
    </submittedName>
</protein>
<dbReference type="InterPro" id="IPR001466">
    <property type="entry name" value="Beta-lactam-related"/>
</dbReference>
<dbReference type="PANTHER" id="PTHR22935:SF97">
    <property type="entry name" value="BETA-LACTAMASE-RELATED DOMAIN-CONTAINING PROTEIN"/>
    <property type="match status" value="1"/>
</dbReference>
<gene>
    <name evidence="4" type="ORF">BDV25DRAFT_171336</name>
</gene>
<evidence type="ECO:0000259" key="3">
    <source>
        <dbReference type="Pfam" id="PF26335"/>
    </source>
</evidence>
<keyword evidence="5" id="KW-1185">Reference proteome</keyword>
<dbReference type="EMBL" id="ML742068">
    <property type="protein sequence ID" value="KAE8151562.1"/>
    <property type="molecule type" value="Genomic_DNA"/>
</dbReference>
<dbReference type="InterPro" id="IPR051478">
    <property type="entry name" value="Beta-lactamase-like_AB/R"/>
</dbReference>
<accession>A0A5N6TYV3</accession>
<dbReference type="SUPFAM" id="SSF56601">
    <property type="entry name" value="beta-lactamase/transpeptidase-like"/>
    <property type="match status" value="1"/>
</dbReference>
<name>A0A5N6TYV3_ASPAV</name>
<dbReference type="Gene3D" id="3.40.710.10">
    <property type="entry name" value="DD-peptidase/beta-lactamase superfamily"/>
    <property type="match status" value="1"/>
</dbReference>
<dbReference type="Pfam" id="PF26335">
    <property type="entry name" value="ARB_00930_C"/>
    <property type="match status" value="1"/>
</dbReference>
<dbReference type="InterPro" id="IPR012338">
    <property type="entry name" value="Beta-lactam/transpept-like"/>
</dbReference>
<feature type="signal peptide" evidence="1">
    <location>
        <begin position="1"/>
        <end position="28"/>
    </location>
</feature>
<sequence length="598" mass="64910">MVSLRSNRASQLIKLLPFLLFTPVSSEAACPLGTPIFPPPRNLSSDVVKTASHNLTQAIESALITGVSNLSPLPINTTTFAVQVFSAHTQDSIYEYLYTSPTYSPAPGHGAPNATFDSVYRIASISKMFTVLTLLANDGYAHWASPITQFIPELESIARSQNSRIQWSEITIGDLAGQLSGVPHDYGAGDLAGMYGNEEMQAMGFPALSAKDIPTCSQGEGVNSGNPCDREAFLRGITSEHPTFAPGTTPAYSNAAYQLLRYAIENITDEAFPTLVENSIIKPLKLNHTTVSKPTDPSTGIIPVNETVSLWGFNQGDGDAFGGMYSSANDLSALGRAILQSLRDDSALNISSTITRHWLKPLSHTASLKASVGAPWEIYRFELPNRGSHGVDVYTKSGDLGAYADIIAVVPEWDIGFTITAADLPTDPHQNVWRLADLIMDRLFPAFDTVAQQEAEATYAGTYRVSGANSTQESYLTLSTEDTKPGLQVTEWMSNGVNFLKTLETLSGFEDVAVRLYPTGIEERGPANSTKLYFRNVFDYSASVQSKGLISSSCMSWMNVEAFRIGNVGVDEWVFTVPVDGKAKIAEPRLLRAEFHRS</sequence>
<evidence type="ECO:0000313" key="4">
    <source>
        <dbReference type="EMBL" id="KAE8151562.1"/>
    </source>
</evidence>
<dbReference type="OrthoDB" id="10250282at2759"/>
<evidence type="ECO:0000259" key="2">
    <source>
        <dbReference type="Pfam" id="PF00144"/>
    </source>
</evidence>
<feature type="chain" id="PRO_5025032295" evidence="1">
    <location>
        <begin position="29"/>
        <end position="598"/>
    </location>
</feature>
<dbReference type="Pfam" id="PF00144">
    <property type="entry name" value="Beta-lactamase"/>
    <property type="match status" value="1"/>
</dbReference>
<dbReference type="InterPro" id="IPR058664">
    <property type="entry name" value="ARB_00930-like_C"/>
</dbReference>
<evidence type="ECO:0000256" key="1">
    <source>
        <dbReference type="SAM" id="SignalP"/>
    </source>
</evidence>
<organism evidence="4 5">
    <name type="scientific">Aspergillus avenaceus</name>
    <dbReference type="NCBI Taxonomy" id="36643"/>
    <lineage>
        <taxon>Eukaryota</taxon>
        <taxon>Fungi</taxon>
        <taxon>Dikarya</taxon>
        <taxon>Ascomycota</taxon>
        <taxon>Pezizomycotina</taxon>
        <taxon>Eurotiomycetes</taxon>
        <taxon>Eurotiomycetidae</taxon>
        <taxon>Eurotiales</taxon>
        <taxon>Aspergillaceae</taxon>
        <taxon>Aspergillus</taxon>
        <taxon>Aspergillus subgen. Circumdati</taxon>
    </lineage>
</organism>
<dbReference type="PANTHER" id="PTHR22935">
    <property type="entry name" value="PENICILLIN-BINDING PROTEIN"/>
    <property type="match status" value="1"/>
</dbReference>
<dbReference type="AlphaFoldDB" id="A0A5N6TYV3"/>
<feature type="domain" description="Beta-lactamase-related" evidence="2">
    <location>
        <begin position="114"/>
        <end position="435"/>
    </location>
</feature>
<keyword evidence="1" id="KW-0732">Signal</keyword>
<feature type="domain" description="Beta-lactamase-like ARB-00930-like C-terminal" evidence="3">
    <location>
        <begin position="451"/>
        <end position="597"/>
    </location>
</feature>
<dbReference type="Proteomes" id="UP000325780">
    <property type="component" value="Unassembled WGS sequence"/>
</dbReference>
<evidence type="ECO:0000313" key="5">
    <source>
        <dbReference type="Proteomes" id="UP000325780"/>
    </source>
</evidence>
<proteinExistence type="predicted"/>
<reference evidence="4 5" key="1">
    <citation type="submission" date="2019-04" db="EMBL/GenBank/DDBJ databases">
        <title>Friends and foes A comparative genomics study of 23 Aspergillus species from section Flavi.</title>
        <authorList>
            <consortium name="DOE Joint Genome Institute"/>
            <person name="Kjaerbolling I."/>
            <person name="Vesth T."/>
            <person name="Frisvad J.C."/>
            <person name="Nybo J.L."/>
            <person name="Theobald S."/>
            <person name="Kildgaard S."/>
            <person name="Isbrandt T."/>
            <person name="Kuo A."/>
            <person name="Sato A."/>
            <person name="Lyhne E.K."/>
            <person name="Kogle M.E."/>
            <person name="Wiebenga A."/>
            <person name="Kun R.S."/>
            <person name="Lubbers R.J."/>
            <person name="Makela M.R."/>
            <person name="Barry K."/>
            <person name="Chovatia M."/>
            <person name="Clum A."/>
            <person name="Daum C."/>
            <person name="Haridas S."/>
            <person name="He G."/>
            <person name="LaButti K."/>
            <person name="Lipzen A."/>
            <person name="Mondo S."/>
            <person name="Riley R."/>
            <person name="Salamov A."/>
            <person name="Simmons B.A."/>
            <person name="Magnuson J.K."/>
            <person name="Henrissat B."/>
            <person name="Mortensen U.H."/>
            <person name="Larsen T.O."/>
            <person name="Devries R.P."/>
            <person name="Grigoriev I.V."/>
            <person name="Machida M."/>
            <person name="Baker S.E."/>
            <person name="Andersen M.R."/>
        </authorList>
    </citation>
    <scope>NUCLEOTIDE SEQUENCE [LARGE SCALE GENOMIC DNA]</scope>
    <source>
        <strain evidence="4 5">IBT 18842</strain>
    </source>
</reference>